<dbReference type="EMBL" id="JACTNZ010000002">
    <property type="protein sequence ID" value="KAG5563328.1"/>
    <property type="molecule type" value="Genomic_DNA"/>
</dbReference>
<protein>
    <submittedName>
        <fullName evidence="1">Uncharacterized protein</fullName>
    </submittedName>
</protein>
<dbReference type="PANTHER" id="PTHR24177">
    <property type="entry name" value="CASKIN"/>
    <property type="match status" value="1"/>
</dbReference>
<name>A0AAV6LGB2_9ERIC</name>
<evidence type="ECO:0000313" key="1">
    <source>
        <dbReference type="EMBL" id="KAG5563328.1"/>
    </source>
</evidence>
<gene>
    <name evidence="1" type="ORF">RHGRI_005918</name>
</gene>
<sequence>MDSRNVEDGTLFHYAIMWRRERVFNLIYQLDAGWRYLTDLDKSRNNGLHLAGCLKPQQKLNLRDSVAGPVLQMQRELQWFKVNLFFPT</sequence>
<evidence type="ECO:0000313" key="2">
    <source>
        <dbReference type="Proteomes" id="UP000823749"/>
    </source>
</evidence>
<dbReference type="PANTHER" id="PTHR24177:SF365">
    <property type="entry name" value="ANKYRIN REPEAT-CONTAINING PROTEIN NPR4-LIKE ISOFORM X1"/>
    <property type="match status" value="1"/>
</dbReference>
<dbReference type="Proteomes" id="UP000823749">
    <property type="component" value="Chromosome 2"/>
</dbReference>
<proteinExistence type="predicted"/>
<dbReference type="AlphaFoldDB" id="A0AAV6LGB2"/>
<dbReference type="GO" id="GO:0016020">
    <property type="term" value="C:membrane"/>
    <property type="evidence" value="ECO:0007669"/>
    <property type="project" value="TreeGrafter"/>
</dbReference>
<keyword evidence="2" id="KW-1185">Reference proteome</keyword>
<reference evidence="1" key="1">
    <citation type="submission" date="2020-08" db="EMBL/GenBank/DDBJ databases">
        <title>Plant Genome Project.</title>
        <authorList>
            <person name="Zhang R.-G."/>
        </authorList>
    </citation>
    <scope>NUCLEOTIDE SEQUENCE</scope>
    <source>
        <strain evidence="1">WSP0</strain>
        <tissue evidence="1">Leaf</tissue>
    </source>
</reference>
<comment type="caution">
    <text evidence="1">The sequence shown here is derived from an EMBL/GenBank/DDBJ whole genome shotgun (WGS) entry which is preliminary data.</text>
</comment>
<organism evidence="1 2">
    <name type="scientific">Rhododendron griersonianum</name>
    <dbReference type="NCBI Taxonomy" id="479676"/>
    <lineage>
        <taxon>Eukaryota</taxon>
        <taxon>Viridiplantae</taxon>
        <taxon>Streptophyta</taxon>
        <taxon>Embryophyta</taxon>
        <taxon>Tracheophyta</taxon>
        <taxon>Spermatophyta</taxon>
        <taxon>Magnoliopsida</taxon>
        <taxon>eudicotyledons</taxon>
        <taxon>Gunneridae</taxon>
        <taxon>Pentapetalae</taxon>
        <taxon>asterids</taxon>
        <taxon>Ericales</taxon>
        <taxon>Ericaceae</taxon>
        <taxon>Ericoideae</taxon>
        <taxon>Rhodoreae</taxon>
        <taxon>Rhododendron</taxon>
    </lineage>
</organism>
<accession>A0AAV6LGB2</accession>